<feature type="region of interest" description="Disordered" evidence="1">
    <location>
        <begin position="150"/>
        <end position="174"/>
    </location>
</feature>
<dbReference type="EMBL" id="MU855562">
    <property type="protein sequence ID" value="KAK3901683.1"/>
    <property type="molecule type" value="Genomic_DNA"/>
</dbReference>
<evidence type="ECO:0000313" key="2">
    <source>
        <dbReference type="EMBL" id="KAK3901683.1"/>
    </source>
</evidence>
<protein>
    <submittedName>
        <fullName evidence="2">Uncharacterized protein</fullName>
    </submittedName>
</protein>
<keyword evidence="3" id="KW-1185">Reference proteome</keyword>
<name>A0AAN6RT89_9PEZI</name>
<dbReference type="AlphaFoldDB" id="A0AAN6RT89"/>
<evidence type="ECO:0000313" key="3">
    <source>
        <dbReference type="Proteomes" id="UP001303889"/>
    </source>
</evidence>
<comment type="caution">
    <text evidence="2">The sequence shown here is derived from an EMBL/GenBank/DDBJ whole genome shotgun (WGS) entry which is preliminary data.</text>
</comment>
<proteinExistence type="predicted"/>
<organism evidence="2 3">
    <name type="scientific">Staphylotrichum tortipilum</name>
    <dbReference type="NCBI Taxonomy" id="2831512"/>
    <lineage>
        <taxon>Eukaryota</taxon>
        <taxon>Fungi</taxon>
        <taxon>Dikarya</taxon>
        <taxon>Ascomycota</taxon>
        <taxon>Pezizomycotina</taxon>
        <taxon>Sordariomycetes</taxon>
        <taxon>Sordariomycetidae</taxon>
        <taxon>Sordariales</taxon>
        <taxon>Chaetomiaceae</taxon>
        <taxon>Staphylotrichum</taxon>
    </lineage>
</organism>
<feature type="compositionally biased region" description="Polar residues" evidence="1">
    <location>
        <begin position="100"/>
        <end position="109"/>
    </location>
</feature>
<evidence type="ECO:0000256" key="1">
    <source>
        <dbReference type="SAM" id="MobiDB-lite"/>
    </source>
</evidence>
<reference evidence="2" key="1">
    <citation type="journal article" date="2023" name="Mol. Phylogenet. Evol.">
        <title>Genome-scale phylogeny and comparative genomics of the fungal order Sordariales.</title>
        <authorList>
            <person name="Hensen N."/>
            <person name="Bonometti L."/>
            <person name="Westerberg I."/>
            <person name="Brannstrom I.O."/>
            <person name="Guillou S."/>
            <person name="Cros-Aarteil S."/>
            <person name="Calhoun S."/>
            <person name="Haridas S."/>
            <person name="Kuo A."/>
            <person name="Mondo S."/>
            <person name="Pangilinan J."/>
            <person name="Riley R."/>
            <person name="LaButti K."/>
            <person name="Andreopoulos B."/>
            <person name="Lipzen A."/>
            <person name="Chen C."/>
            <person name="Yan M."/>
            <person name="Daum C."/>
            <person name="Ng V."/>
            <person name="Clum A."/>
            <person name="Steindorff A."/>
            <person name="Ohm R.A."/>
            <person name="Martin F."/>
            <person name="Silar P."/>
            <person name="Natvig D.O."/>
            <person name="Lalanne C."/>
            <person name="Gautier V."/>
            <person name="Ament-Velasquez S.L."/>
            <person name="Kruys A."/>
            <person name="Hutchinson M.I."/>
            <person name="Powell A.J."/>
            <person name="Barry K."/>
            <person name="Miller A.N."/>
            <person name="Grigoriev I.V."/>
            <person name="Debuchy R."/>
            <person name="Gladieux P."/>
            <person name="Hiltunen Thoren M."/>
            <person name="Johannesson H."/>
        </authorList>
    </citation>
    <scope>NUCLEOTIDE SEQUENCE</scope>
    <source>
        <strain evidence="2">CBS 103.79</strain>
    </source>
</reference>
<sequence>MLDAPDFVEEDPDIPMLDVEMVDAVEQSQLRLPEPPVQPVQTSLTIPVFTVLKSMSVDMKQGEAAAATITRPRRPFCGTERSNPVPFPQQQKRQARDSTTDCPTSSVPATTAVESQVPAPAPFIFGLVANPAPSQAAQSIVTAAVTAPHVSSSASQPATKKAKGKVSTSPPKAEPTREINFVVMPGEILRSCCEDWIEACAAFMGTSPLFSTLSQRWVCNWKQHTLVELGGDLGPEVDELAYDHDAATTFARTFFKFNLLRRMDGPDDAGKNAVLDYVGS</sequence>
<gene>
    <name evidence="2" type="ORF">C8A05DRAFT_34626</name>
</gene>
<feature type="region of interest" description="Disordered" evidence="1">
    <location>
        <begin position="65"/>
        <end position="109"/>
    </location>
</feature>
<dbReference type="Proteomes" id="UP001303889">
    <property type="component" value="Unassembled WGS sequence"/>
</dbReference>
<accession>A0AAN6RT89</accession>
<reference evidence="2" key="2">
    <citation type="submission" date="2023-05" db="EMBL/GenBank/DDBJ databases">
        <authorList>
            <consortium name="Lawrence Berkeley National Laboratory"/>
            <person name="Steindorff A."/>
            <person name="Hensen N."/>
            <person name="Bonometti L."/>
            <person name="Westerberg I."/>
            <person name="Brannstrom I.O."/>
            <person name="Guillou S."/>
            <person name="Cros-Aarteil S."/>
            <person name="Calhoun S."/>
            <person name="Haridas S."/>
            <person name="Kuo A."/>
            <person name="Mondo S."/>
            <person name="Pangilinan J."/>
            <person name="Riley R."/>
            <person name="Labutti K."/>
            <person name="Andreopoulos B."/>
            <person name="Lipzen A."/>
            <person name="Chen C."/>
            <person name="Yanf M."/>
            <person name="Daum C."/>
            <person name="Ng V."/>
            <person name="Clum A."/>
            <person name="Ohm R."/>
            <person name="Martin F."/>
            <person name="Silar P."/>
            <person name="Natvig D."/>
            <person name="Lalanne C."/>
            <person name="Gautier V."/>
            <person name="Ament-Velasquez S.L."/>
            <person name="Kruys A."/>
            <person name="Hutchinson M.I."/>
            <person name="Powell A.J."/>
            <person name="Barry K."/>
            <person name="Miller A.N."/>
            <person name="Grigoriev I.V."/>
            <person name="Debuchy R."/>
            <person name="Gladieux P."/>
            <person name="Thoren M.H."/>
            <person name="Johannesson H."/>
        </authorList>
    </citation>
    <scope>NUCLEOTIDE SEQUENCE</scope>
    <source>
        <strain evidence="2">CBS 103.79</strain>
    </source>
</reference>